<evidence type="ECO:0000313" key="3">
    <source>
        <dbReference type="Proteomes" id="UP000051155"/>
    </source>
</evidence>
<sequence>MQYGQQHINGHWYLFDNNTGAMKTGLQYIASQHKTVYYNANGQMQYGTQKINGRTYYFNTVTGAQK</sequence>
<dbReference type="InterPro" id="IPR018337">
    <property type="entry name" value="Cell_wall/Cho-bd_repeat"/>
</dbReference>
<dbReference type="AlphaFoldDB" id="A0A0R1PUY6"/>
<dbReference type="EMBL" id="AZEG01000051">
    <property type="protein sequence ID" value="KRL33274.1"/>
    <property type="molecule type" value="Genomic_DNA"/>
</dbReference>
<organism evidence="2 3">
    <name type="scientific">Liquorilactobacillus uvarum DSM 19971</name>
    <dbReference type="NCBI Taxonomy" id="1423812"/>
    <lineage>
        <taxon>Bacteria</taxon>
        <taxon>Bacillati</taxon>
        <taxon>Bacillota</taxon>
        <taxon>Bacilli</taxon>
        <taxon>Lactobacillales</taxon>
        <taxon>Lactobacillaceae</taxon>
        <taxon>Liquorilactobacillus</taxon>
    </lineage>
</organism>
<reference evidence="2 3" key="1">
    <citation type="journal article" date="2015" name="Genome Announc.">
        <title>Expanding the biotechnology potential of lactobacilli through comparative genomics of 213 strains and associated genera.</title>
        <authorList>
            <person name="Sun Z."/>
            <person name="Harris H.M."/>
            <person name="McCann A."/>
            <person name="Guo C."/>
            <person name="Argimon S."/>
            <person name="Zhang W."/>
            <person name="Yang X."/>
            <person name="Jeffery I.B."/>
            <person name="Cooney J.C."/>
            <person name="Kagawa T.F."/>
            <person name="Liu W."/>
            <person name="Song Y."/>
            <person name="Salvetti E."/>
            <person name="Wrobel A."/>
            <person name="Rasinkangas P."/>
            <person name="Parkhill J."/>
            <person name="Rea M.C."/>
            <person name="O'Sullivan O."/>
            <person name="Ritari J."/>
            <person name="Douillard F.P."/>
            <person name="Paul Ross R."/>
            <person name="Yang R."/>
            <person name="Briner A.E."/>
            <person name="Felis G.E."/>
            <person name="de Vos W.M."/>
            <person name="Barrangou R."/>
            <person name="Klaenhammer T.R."/>
            <person name="Caufield P.W."/>
            <person name="Cui Y."/>
            <person name="Zhang H."/>
            <person name="O'Toole P.W."/>
        </authorList>
    </citation>
    <scope>NUCLEOTIDE SEQUENCE [LARGE SCALE GENOMIC DNA]</scope>
    <source>
        <strain evidence="2 3">DSM 19971</strain>
    </source>
</reference>
<dbReference type="STRING" id="1423812.FD20_GL002008"/>
<dbReference type="Proteomes" id="UP000051155">
    <property type="component" value="Unassembled WGS sequence"/>
</dbReference>
<evidence type="ECO:0000256" key="1">
    <source>
        <dbReference type="ARBA" id="ARBA00022737"/>
    </source>
</evidence>
<dbReference type="SUPFAM" id="SSF69360">
    <property type="entry name" value="Cell wall binding repeat"/>
    <property type="match status" value="1"/>
</dbReference>
<dbReference type="Gene3D" id="2.10.270.10">
    <property type="entry name" value="Cholin Binding"/>
    <property type="match status" value="2"/>
</dbReference>
<evidence type="ECO:0008006" key="4">
    <source>
        <dbReference type="Google" id="ProtNLM"/>
    </source>
</evidence>
<dbReference type="PATRIC" id="fig|1423812.3.peg.2131"/>
<name>A0A0R1PUY6_9LACO</name>
<dbReference type="Pfam" id="PF01473">
    <property type="entry name" value="Choline_bind_1"/>
    <property type="match status" value="1"/>
</dbReference>
<gene>
    <name evidence="2" type="ORF">FD20_GL002008</name>
</gene>
<dbReference type="Pfam" id="PF19127">
    <property type="entry name" value="Choline_bind_3"/>
    <property type="match status" value="1"/>
</dbReference>
<evidence type="ECO:0000313" key="2">
    <source>
        <dbReference type="EMBL" id="KRL33274.1"/>
    </source>
</evidence>
<proteinExistence type="predicted"/>
<protein>
    <recommendedName>
        <fullName evidence="4">N-acetylmuramoyl-L-alanine amidase</fullName>
    </recommendedName>
</protein>
<comment type="caution">
    <text evidence="2">The sequence shown here is derived from an EMBL/GenBank/DDBJ whole genome shotgun (WGS) entry which is preliminary data.</text>
</comment>
<accession>A0A0R1PUY6</accession>
<keyword evidence="3" id="KW-1185">Reference proteome</keyword>
<keyword evidence="1" id="KW-0677">Repeat</keyword>